<protein>
    <submittedName>
        <fullName evidence="2">Putative glycosyltransferase</fullName>
    </submittedName>
</protein>
<evidence type="ECO:0000313" key="2">
    <source>
        <dbReference type="EMBL" id="EIJ43142.1"/>
    </source>
</evidence>
<dbReference type="OrthoDB" id="9802649at2"/>
<name>I3CHP9_9GAMM</name>
<reference evidence="2 3" key="1">
    <citation type="submission" date="2011-11" db="EMBL/GenBank/DDBJ databases">
        <title>Improved High-Quality Draft sequence of Beggiatoa alba B18lD.</title>
        <authorList>
            <consortium name="US DOE Joint Genome Institute"/>
            <person name="Lucas S."/>
            <person name="Han J."/>
            <person name="Lapidus A."/>
            <person name="Cheng J.-F."/>
            <person name="Goodwin L."/>
            <person name="Pitluck S."/>
            <person name="Peters L."/>
            <person name="Mikhailova N."/>
            <person name="Held B."/>
            <person name="Detter J.C."/>
            <person name="Han C."/>
            <person name="Tapia R."/>
            <person name="Land M."/>
            <person name="Hauser L."/>
            <person name="Kyrpides N."/>
            <person name="Ivanova N."/>
            <person name="Pagani I."/>
            <person name="Samuel K."/>
            <person name="Teske A."/>
            <person name="Mueller J."/>
            <person name="Woyke T."/>
        </authorList>
    </citation>
    <scope>NUCLEOTIDE SEQUENCE [LARGE SCALE GENOMIC DNA]</scope>
    <source>
        <strain evidence="2 3">B18LD</strain>
    </source>
</reference>
<proteinExistence type="predicted"/>
<evidence type="ECO:0000313" key="3">
    <source>
        <dbReference type="Proteomes" id="UP000005744"/>
    </source>
</evidence>
<dbReference type="EMBL" id="JH600070">
    <property type="protein sequence ID" value="EIJ43142.1"/>
    <property type="molecule type" value="Genomic_DNA"/>
</dbReference>
<keyword evidence="3" id="KW-1185">Reference proteome</keyword>
<accession>I3CHP9</accession>
<evidence type="ECO:0000259" key="1">
    <source>
        <dbReference type="Pfam" id="PF00535"/>
    </source>
</evidence>
<dbReference type="CDD" id="cd00761">
    <property type="entry name" value="Glyco_tranf_GTA_type"/>
    <property type="match status" value="1"/>
</dbReference>
<sequence length="316" mass="37656">MTVTIQSGEKISACMLVYNHAHLVETTINSILNQNIQGFEFIISDDCSTDATWDVLQTLAAQYPQIRLIRTPYNMGMAKNANFAASHCSRDYIALLHHDDTYRMDCFQHWLTVMETYPNTGFVFNDYEKEGDPNYSHIKQNKNFQPCMQGRPFFEQELLQGFYVPMRGTAMIRRRCWEQLGGMREQFGLLADVDLWMRLARQWSVAYVAEPVINVRHERVKDYPTEYAHFTWRRLKLMHSIHATNIQEYYGKNYRYTAKWWRFRYLVSLENTKWLAYAVVRKRWQMLHDAHEVASPYEFFPVKWLRFLLSHSLGRL</sequence>
<dbReference type="Pfam" id="PF00535">
    <property type="entry name" value="Glycos_transf_2"/>
    <property type="match status" value="1"/>
</dbReference>
<dbReference type="RefSeq" id="WP_002690086.1">
    <property type="nucleotide sequence ID" value="NZ_JH600070.1"/>
</dbReference>
<gene>
    <name evidence="2" type="ORF">BegalDRAFT_2288</name>
</gene>
<dbReference type="SUPFAM" id="SSF53448">
    <property type="entry name" value="Nucleotide-diphospho-sugar transferases"/>
    <property type="match status" value="1"/>
</dbReference>
<dbReference type="InterPro" id="IPR001173">
    <property type="entry name" value="Glyco_trans_2-like"/>
</dbReference>
<dbReference type="STRING" id="395493.BegalDRAFT_2288"/>
<dbReference type="PANTHER" id="PTHR43685">
    <property type="entry name" value="GLYCOSYLTRANSFERASE"/>
    <property type="match status" value="1"/>
</dbReference>
<dbReference type="HOGENOM" id="CLU_878993_0_0_6"/>
<dbReference type="eggNOG" id="COG1216">
    <property type="taxonomic scope" value="Bacteria"/>
</dbReference>
<dbReference type="Proteomes" id="UP000005744">
    <property type="component" value="Unassembled WGS sequence"/>
</dbReference>
<dbReference type="AlphaFoldDB" id="I3CHP9"/>
<dbReference type="PANTHER" id="PTHR43685:SF2">
    <property type="entry name" value="GLYCOSYLTRANSFERASE 2-LIKE DOMAIN-CONTAINING PROTEIN"/>
    <property type="match status" value="1"/>
</dbReference>
<dbReference type="InterPro" id="IPR050834">
    <property type="entry name" value="Glycosyltransf_2"/>
</dbReference>
<feature type="domain" description="Glycosyltransferase 2-like" evidence="1">
    <location>
        <begin position="12"/>
        <end position="175"/>
    </location>
</feature>
<keyword evidence="2" id="KW-0808">Transferase</keyword>
<organism evidence="2 3">
    <name type="scientific">Beggiatoa alba B18LD</name>
    <dbReference type="NCBI Taxonomy" id="395493"/>
    <lineage>
        <taxon>Bacteria</taxon>
        <taxon>Pseudomonadati</taxon>
        <taxon>Pseudomonadota</taxon>
        <taxon>Gammaproteobacteria</taxon>
        <taxon>Thiotrichales</taxon>
        <taxon>Thiotrichaceae</taxon>
        <taxon>Beggiatoa</taxon>
    </lineage>
</organism>
<dbReference type="Gene3D" id="3.90.550.10">
    <property type="entry name" value="Spore Coat Polysaccharide Biosynthesis Protein SpsA, Chain A"/>
    <property type="match status" value="1"/>
</dbReference>
<dbReference type="GO" id="GO:0016740">
    <property type="term" value="F:transferase activity"/>
    <property type="evidence" value="ECO:0007669"/>
    <property type="project" value="UniProtKB-KW"/>
</dbReference>
<dbReference type="InterPro" id="IPR029044">
    <property type="entry name" value="Nucleotide-diphossugar_trans"/>
</dbReference>